<sequence length="255" mass="29206">MNIYLSHLLDDKDMKSVLEQYTVGIETIEFGIGDSLDCKEKSLKNYKKKLGGIIEKPSLSVHGPFLDLCPASFDSLIRKVTMERFESSYCMAKEVGAKHIVFHTCFNPMVYFGSYWEDNSKKFWNEFLADKDDSIKIYIENVYDTSYENIANLIDRVNHPAFSACLDIGHANCFSKVPVEDWVNGLGKRIGHVHIHNNDGIKDSHNGILNGNIPMFDVLSKINEVSKDATWVLELNKYHEIISSLEWIKENNLFK</sequence>
<gene>
    <name evidence="2" type="ORF">SAMN04488528_100956</name>
</gene>
<dbReference type="InterPro" id="IPR036237">
    <property type="entry name" value="Xyl_isomerase-like_sf"/>
</dbReference>
<dbReference type="GO" id="GO:0016853">
    <property type="term" value="F:isomerase activity"/>
    <property type="evidence" value="ECO:0007669"/>
    <property type="project" value="UniProtKB-KW"/>
</dbReference>
<proteinExistence type="predicted"/>
<dbReference type="PANTHER" id="PTHR12110:SF53">
    <property type="entry name" value="BLR5974 PROTEIN"/>
    <property type="match status" value="1"/>
</dbReference>
<protein>
    <submittedName>
        <fullName evidence="2">Sugar phosphate isomerase/epimerase</fullName>
    </submittedName>
</protein>
<dbReference type="RefSeq" id="WP_090040232.1">
    <property type="nucleotide sequence ID" value="NZ_FOKI01000009.1"/>
</dbReference>
<evidence type="ECO:0000313" key="3">
    <source>
        <dbReference type="Proteomes" id="UP000198619"/>
    </source>
</evidence>
<dbReference type="AlphaFoldDB" id="A0A1I0XPI7"/>
<evidence type="ECO:0000259" key="1">
    <source>
        <dbReference type="Pfam" id="PF01261"/>
    </source>
</evidence>
<dbReference type="Pfam" id="PF01261">
    <property type="entry name" value="AP_endonuc_2"/>
    <property type="match status" value="1"/>
</dbReference>
<dbReference type="InterPro" id="IPR050312">
    <property type="entry name" value="IolE/XylAMocC-like"/>
</dbReference>
<dbReference type="PANTHER" id="PTHR12110">
    <property type="entry name" value="HYDROXYPYRUVATE ISOMERASE"/>
    <property type="match status" value="1"/>
</dbReference>
<keyword evidence="3" id="KW-1185">Reference proteome</keyword>
<accession>A0A1I0XPI7</accession>
<organism evidence="2 3">
    <name type="scientific">Clostridium frigidicarnis</name>
    <dbReference type="NCBI Taxonomy" id="84698"/>
    <lineage>
        <taxon>Bacteria</taxon>
        <taxon>Bacillati</taxon>
        <taxon>Bacillota</taxon>
        <taxon>Clostridia</taxon>
        <taxon>Eubacteriales</taxon>
        <taxon>Clostridiaceae</taxon>
        <taxon>Clostridium</taxon>
    </lineage>
</organism>
<evidence type="ECO:0000313" key="2">
    <source>
        <dbReference type="EMBL" id="SFB02814.1"/>
    </source>
</evidence>
<feature type="domain" description="Xylose isomerase-like TIM barrel" evidence="1">
    <location>
        <begin position="23"/>
        <end position="250"/>
    </location>
</feature>
<keyword evidence="2" id="KW-0413">Isomerase</keyword>
<dbReference type="InterPro" id="IPR013022">
    <property type="entry name" value="Xyl_isomerase-like_TIM-brl"/>
</dbReference>
<dbReference type="STRING" id="84698.SAMN04488528_100956"/>
<dbReference type="SUPFAM" id="SSF51658">
    <property type="entry name" value="Xylose isomerase-like"/>
    <property type="match status" value="1"/>
</dbReference>
<name>A0A1I0XPI7_9CLOT</name>
<reference evidence="2 3" key="1">
    <citation type="submission" date="2016-10" db="EMBL/GenBank/DDBJ databases">
        <authorList>
            <person name="de Groot N.N."/>
        </authorList>
    </citation>
    <scope>NUCLEOTIDE SEQUENCE [LARGE SCALE GENOMIC DNA]</scope>
    <source>
        <strain evidence="2 3">DSM 12271</strain>
    </source>
</reference>
<dbReference type="EMBL" id="FOKI01000009">
    <property type="protein sequence ID" value="SFB02814.1"/>
    <property type="molecule type" value="Genomic_DNA"/>
</dbReference>
<dbReference type="Proteomes" id="UP000198619">
    <property type="component" value="Unassembled WGS sequence"/>
</dbReference>
<dbReference type="Gene3D" id="3.20.20.150">
    <property type="entry name" value="Divalent-metal-dependent TIM barrel enzymes"/>
    <property type="match status" value="1"/>
</dbReference>
<dbReference type="OrthoDB" id="9801960at2"/>